<keyword evidence="4" id="KW-1003">Cell membrane</keyword>
<comment type="subcellular location">
    <subcellularLocation>
        <location evidence="2">Cell membrane</location>
        <topology evidence="2">Multi-pass membrane protein</topology>
    </subcellularLocation>
</comment>
<dbReference type="Gene3D" id="1.10.287.130">
    <property type="match status" value="1"/>
</dbReference>
<dbReference type="InterPro" id="IPR036890">
    <property type="entry name" value="HATPase_C_sf"/>
</dbReference>
<comment type="catalytic activity">
    <reaction evidence="1">
        <text>ATP + protein L-histidine = ADP + protein N-phospho-L-histidine.</text>
        <dbReference type="EC" id="2.7.13.3"/>
    </reaction>
</comment>
<evidence type="ECO:0000256" key="8">
    <source>
        <dbReference type="ARBA" id="ARBA00022777"/>
    </source>
</evidence>
<evidence type="ECO:0000313" key="13">
    <source>
        <dbReference type="EMBL" id="RIJ27809.1"/>
    </source>
</evidence>
<evidence type="ECO:0000256" key="10">
    <source>
        <dbReference type="SAM" id="Phobius"/>
    </source>
</evidence>
<gene>
    <name evidence="13" type="ORF">D1222_14175</name>
</gene>
<dbReference type="SUPFAM" id="SSF55874">
    <property type="entry name" value="ATPase domain of HSP90 chaperone/DNA topoisomerase II/histidine kinase"/>
    <property type="match status" value="1"/>
</dbReference>
<keyword evidence="10" id="KW-0812">Transmembrane</keyword>
<dbReference type="Gene3D" id="1.10.8.500">
    <property type="entry name" value="HAMP domain in histidine kinase"/>
    <property type="match status" value="1"/>
</dbReference>
<keyword evidence="10" id="KW-0472">Membrane</keyword>
<dbReference type="GO" id="GO:0000155">
    <property type="term" value="F:phosphorelay sensor kinase activity"/>
    <property type="evidence" value="ECO:0007669"/>
    <property type="project" value="InterPro"/>
</dbReference>
<dbReference type="SUPFAM" id="SSF47384">
    <property type="entry name" value="Homodimeric domain of signal transducing histidine kinase"/>
    <property type="match status" value="1"/>
</dbReference>
<dbReference type="InterPro" id="IPR003660">
    <property type="entry name" value="HAMP_dom"/>
</dbReference>
<keyword evidence="5" id="KW-0597">Phosphoprotein</keyword>
<dbReference type="InterPro" id="IPR003594">
    <property type="entry name" value="HATPase_dom"/>
</dbReference>
<keyword evidence="6" id="KW-0808">Transferase</keyword>
<proteinExistence type="predicted"/>
<dbReference type="AlphaFoldDB" id="A0A399RE46"/>
<feature type="transmembrane region" description="Helical" evidence="10">
    <location>
        <begin position="6"/>
        <end position="26"/>
    </location>
</feature>
<evidence type="ECO:0000256" key="3">
    <source>
        <dbReference type="ARBA" id="ARBA00012438"/>
    </source>
</evidence>
<evidence type="ECO:0000256" key="1">
    <source>
        <dbReference type="ARBA" id="ARBA00000085"/>
    </source>
</evidence>
<keyword evidence="9" id="KW-0067">ATP-binding</keyword>
<dbReference type="CDD" id="cd06225">
    <property type="entry name" value="HAMP"/>
    <property type="match status" value="1"/>
</dbReference>
<dbReference type="InterPro" id="IPR003661">
    <property type="entry name" value="HisK_dim/P_dom"/>
</dbReference>
<keyword evidence="14" id="KW-1185">Reference proteome</keyword>
<dbReference type="EC" id="2.7.13.3" evidence="3"/>
<feature type="transmembrane region" description="Helical" evidence="10">
    <location>
        <begin position="154"/>
        <end position="178"/>
    </location>
</feature>
<evidence type="ECO:0000256" key="2">
    <source>
        <dbReference type="ARBA" id="ARBA00004651"/>
    </source>
</evidence>
<dbReference type="PANTHER" id="PTHR44936">
    <property type="entry name" value="SENSOR PROTEIN CREC"/>
    <property type="match status" value="1"/>
</dbReference>
<dbReference type="InterPro" id="IPR005467">
    <property type="entry name" value="His_kinase_dom"/>
</dbReference>
<dbReference type="PANTHER" id="PTHR44936:SF10">
    <property type="entry name" value="SENSOR PROTEIN RSTB"/>
    <property type="match status" value="1"/>
</dbReference>
<keyword evidence="7" id="KW-0547">Nucleotide-binding</keyword>
<evidence type="ECO:0000256" key="4">
    <source>
        <dbReference type="ARBA" id="ARBA00022475"/>
    </source>
</evidence>
<protein>
    <recommendedName>
        <fullName evidence="3">histidine kinase</fullName>
        <ecNumber evidence="3">2.7.13.3</ecNumber>
    </recommendedName>
</protein>
<dbReference type="PROSITE" id="PS50885">
    <property type="entry name" value="HAMP"/>
    <property type="match status" value="1"/>
</dbReference>
<feature type="domain" description="HAMP" evidence="12">
    <location>
        <begin position="175"/>
        <end position="230"/>
    </location>
</feature>
<dbReference type="CDD" id="cd00082">
    <property type="entry name" value="HisKA"/>
    <property type="match status" value="1"/>
</dbReference>
<dbReference type="PROSITE" id="PS50109">
    <property type="entry name" value="HIS_KIN"/>
    <property type="match status" value="1"/>
</dbReference>
<accession>A0A399RE46</accession>
<keyword evidence="10" id="KW-1133">Transmembrane helix</keyword>
<dbReference type="Pfam" id="PF02518">
    <property type="entry name" value="HATPase_c"/>
    <property type="match status" value="1"/>
</dbReference>
<reference evidence="13 14" key="1">
    <citation type="submission" date="2018-08" db="EMBL/GenBank/DDBJ databases">
        <title>Henriciella mobilis sp. nov., isolated from seawater.</title>
        <authorList>
            <person name="Cheng H."/>
            <person name="Wu Y.-H."/>
            <person name="Xu X.-W."/>
            <person name="Guo L.-L."/>
        </authorList>
    </citation>
    <scope>NUCLEOTIDE SEQUENCE [LARGE SCALE GENOMIC DNA]</scope>
    <source>
        <strain evidence="13 14">CCUG67844</strain>
    </source>
</reference>
<evidence type="ECO:0000259" key="11">
    <source>
        <dbReference type="PROSITE" id="PS50109"/>
    </source>
</evidence>
<evidence type="ECO:0000256" key="9">
    <source>
        <dbReference type="ARBA" id="ARBA00022840"/>
    </source>
</evidence>
<evidence type="ECO:0000256" key="7">
    <source>
        <dbReference type="ARBA" id="ARBA00022741"/>
    </source>
</evidence>
<keyword evidence="8 13" id="KW-0418">Kinase</keyword>
<dbReference type="InterPro" id="IPR004358">
    <property type="entry name" value="Sig_transdc_His_kin-like_C"/>
</dbReference>
<evidence type="ECO:0000256" key="5">
    <source>
        <dbReference type="ARBA" id="ARBA00022553"/>
    </source>
</evidence>
<organism evidence="13 14">
    <name type="scientific">Henriciella algicola</name>
    <dbReference type="NCBI Taxonomy" id="1608422"/>
    <lineage>
        <taxon>Bacteria</taxon>
        <taxon>Pseudomonadati</taxon>
        <taxon>Pseudomonadota</taxon>
        <taxon>Alphaproteobacteria</taxon>
        <taxon>Hyphomonadales</taxon>
        <taxon>Hyphomonadaceae</taxon>
        <taxon>Henriciella</taxon>
    </lineage>
</organism>
<evidence type="ECO:0000259" key="12">
    <source>
        <dbReference type="PROSITE" id="PS50885"/>
    </source>
</evidence>
<dbReference type="Gene3D" id="3.30.565.10">
    <property type="entry name" value="Histidine kinase-like ATPase, C-terminal domain"/>
    <property type="match status" value="1"/>
</dbReference>
<dbReference type="PRINTS" id="PR00344">
    <property type="entry name" value="BCTRLSENSOR"/>
</dbReference>
<dbReference type="InterPro" id="IPR036097">
    <property type="entry name" value="HisK_dim/P_sf"/>
</dbReference>
<dbReference type="GO" id="GO:0005886">
    <property type="term" value="C:plasma membrane"/>
    <property type="evidence" value="ECO:0007669"/>
    <property type="project" value="UniProtKB-SubCell"/>
</dbReference>
<dbReference type="InterPro" id="IPR050980">
    <property type="entry name" value="2C_sensor_his_kinase"/>
</dbReference>
<dbReference type="Pfam" id="PF00512">
    <property type="entry name" value="HisKA"/>
    <property type="match status" value="1"/>
</dbReference>
<dbReference type="SMART" id="SM00388">
    <property type="entry name" value="HisKA"/>
    <property type="match status" value="1"/>
</dbReference>
<evidence type="ECO:0000313" key="14">
    <source>
        <dbReference type="Proteomes" id="UP000265845"/>
    </source>
</evidence>
<feature type="domain" description="Histidine kinase" evidence="11">
    <location>
        <begin position="244"/>
        <end position="446"/>
    </location>
</feature>
<sequence length="449" mass="48665">MRLFLVTIGVILLVEFIIFLPSAANYRESWLNERVQAARIAALSLEAAPSRMVSEELSNDLLMRAEVLAVAELSDDMREQILPPAMPLEGPMKEIDMMSESYFGEIGETLETLLAENGRMLVIRGMGSGEGRVLEVILPEAPLKRGLTAYAGRILIVSLIVSITAAMLIYFLLIALVVRPIQRVTQAVIQFRQDPGSWTRRLGPTSRRDEIGRAQNALADMEEAVSDSFRQRERLAQLGEAVAKINHDLRNTLATAQLASDALSTSDDPRVQRAVPRLERALERAIGLASDTLRYGRSSTPVARLQMVRLAETVSEAAMEGIGDGGQVSFANEIDPGLTGYGDPDHLYRIAANLIRNAAEAMGEAGGTITVSGDPTRIDFADTGPGLPKRAQDNLFKPFAASSRRDGTGLGLSLSRDLARAMGGELSLVETSETGTRFRLTLPAAPPAK</sequence>
<comment type="caution">
    <text evidence="13">The sequence shown here is derived from an EMBL/GenBank/DDBJ whole genome shotgun (WGS) entry which is preliminary data.</text>
</comment>
<dbReference type="SMART" id="SM00387">
    <property type="entry name" value="HATPase_c"/>
    <property type="match status" value="1"/>
</dbReference>
<evidence type="ECO:0000256" key="6">
    <source>
        <dbReference type="ARBA" id="ARBA00022679"/>
    </source>
</evidence>
<dbReference type="Proteomes" id="UP000265845">
    <property type="component" value="Unassembled WGS sequence"/>
</dbReference>
<dbReference type="GO" id="GO:0005524">
    <property type="term" value="F:ATP binding"/>
    <property type="evidence" value="ECO:0007669"/>
    <property type="project" value="UniProtKB-KW"/>
</dbReference>
<name>A0A399RE46_9PROT</name>
<dbReference type="EMBL" id="QWGA01000008">
    <property type="protein sequence ID" value="RIJ27809.1"/>
    <property type="molecule type" value="Genomic_DNA"/>
</dbReference>
<dbReference type="OrthoDB" id="9784218at2"/>